<dbReference type="Proteomes" id="UP000000286">
    <property type="component" value="Chromosome II"/>
</dbReference>
<protein>
    <submittedName>
        <fullName evidence="1">EC1118_1B15_0837p</fullName>
    </submittedName>
</protein>
<reference evidence="1 2" key="1">
    <citation type="journal article" date="2009" name="Proc. Natl. Acad. Sci. U.S.A.">
        <title>Eukaryote-to-eukaryote gene transfer events revealed by the genome sequence of the wine yeast Saccharomyces cerevisiae EC1118.</title>
        <authorList>
            <person name="Novo M."/>
            <person name="Bigey F."/>
            <person name="Beyne E."/>
            <person name="Galeote V."/>
            <person name="Gavory F."/>
            <person name="Mallet S."/>
            <person name="Cambot B."/>
            <person name="Legras J.L."/>
            <person name="Wincker P."/>
            <person name="Casaregola S."/>
            <person name="Dequin S."/>
        </authorList>
    </citation>
    <scope>NUCLEOTIDE SEQUENCE [LARGE SCALE GENOMIC DNA]</scope>
    <source>
        <strain evidence="2">Lalvin EC1118 / Prise de mousse</strain>
    </source>
</reference>
<gene>
    <name evidence="1" type="ORF">EC1118_1B15_0837g</name>
</gene>
<organism evidence="1 2">
    <name type="scientific">Saccharomyces cerevisiae (strain Lalvin EC1118 / Prise de mousse)</name>
    <name type="common">Baker's yeast</name>
    <dbReference type="NCBI Taxonomy" id="643680"/>
    <lineage>
        <taxon>Eukaryota</taxon>
        <taxon>Fungi</taxon>
        <taxon>Dikarya</taxon>
        <taxon>Ascomycota</taxon>
        <taxon>Saccharomycotina</taxon>
        <taxon>Saccharomycetes</taxon>
        <taxon>Saccharomycetales</taxon>
        <taxon>Saccharomycetaceae</taxon>
        <taxon>Saccharomyces</taxon>
    </lineage>
</organism>
<name>C8Z3R0_YEAS8</name>
<evidence type="ECO:0000313" key="1">
    <source>
        <dbReference type="EMBL" id="CAY77747.1"/>
    </source>
</evidence>
<dbReference type="HOGENOM" id="CLU_3415273_0_0_1"/>
<accession>C8Z3R0</accession>
<proteinExistence type="predicted"/>
<dbReference type="EMBL" id="FN393060">
    <property type="protein sequence ID" value="CAY77747.1"/>
    <property type="molecule type" value="Genomic_DNA"/>
</dbReference>
<sequence length="27" mass="3389">MWGLNRWLTFTMLTLLITSHCCYWNKR</sequence>
<dbReference type="AlphaFoldDB" id="C8Z3R0"/>
<evidence type="ECO:0000313" key="2">
    <source>
        <dbReference type="Proteomes" id="UP000000286"/>
    </source>
</evidence>